<evidence type="ECO:0000256" key="1">
    <source>
        <dbReference type="SAM" id="Phobius"/>
    </source>
</evidence>
<evidence type="ECO:0000313" key="2">
    <source>
        <dbReference type="EMBL" id="MET3633677.1"/>
    </source>
</evidence>
<name>A0ABV2JD20_9STRE</name>
<dbReference type="Proteomes" id="UP001549037">
    <property type="component" value="Unassembled WGS sequence"/>
</dbReference>
<evidence type="ECO:0000313" key="3">
    <source>
        <dbReference type="Proteomes" id="UP001549037"/>
    </source>
</evidence>
<keyword evidence="1" id="KW-0812">Transmembrane</keyword>
<feature type="transmembrane region" description="Helical" evidence="1">
    <location>
        <begin position="35"/>
        <end position="53"/>
    </location>
</feature>
<dbReference type="GO" id="GO:0006508">
    <property type="term" value="P:proteolysis"/>
    <property type="evidence" value="ECO:0007669"/>
    <property type="project" value="UniProtKB-KW"/>
</dbReference>
<protein>
    <submittedName>
        <fullName evidence="2">Membrane-bound ClpP family serine protease</fullName>
    </submittedName>
</protein>
<feature type="transmembrane region" description="Helical" evidence="1">
    <location>
        <begin position="12"/>
        <end position="29"/>
    </location>
</feature>
<feature type="transmembrane region" description="Helical" evidence="1">
    <location>
        <begin position="60"/>
        <end position="76"/>
    </location>
</feature>
<gene>
    <name evidence="2" type="ORF">ABID28_000310</name>
</gene>
<keyword evidence="2" id="KW-0378">Hydrolase</keyword>
<comment type="caution">
    <text evidence="2">The sequence shown here is derived from an EMBL/GenBank/DDBJ whole genome shotgun (WGS) entry which is preliminary data.</text>
</comment>
<dbReference type="EMBL" id="JBEPLN010000003">
    <property type="protein sequence ID" value="MET3633677.1"/>
    <property type="molecule type" value="Genomic_DNA"/>
</dbReference>
<keyword evidence="2" id="KW-0645">Protease</keyword>
<keyword evidence="1" id="KW-0472">Membrane</keyword>
<organism evidence="2 3">
    <name type="scientific">Streptococcus porcorum</name>
    <dbReference type="NCBI Taxonomy" id="701526"/>
    <lineage>
        <taxon>Bacteria</taxon>
        <taxon>Bacillati</taxon>
        <taxon>Bacillota</taxon>
        <taxon>Bacilli</taxon>
        <taxon>Lactobacillales</taxon>
        <taxon>Streptococcaceae</taxon>
        <taxon>Streptococcus</taxon>
    </lineage>
</organism>
<sequence>MKNLQFNIKPVLCALFLYIALGYLCQIINVFSFKFSISGIVTFLIGSFFYSLYTTRNNGAFLIYSIILFLLSFSLSL</sequence>
<reference evidence="2 3" key="1">
    <citation type="submission" date="2024-06" db="EMBL/GenBank/DDBJ databases">
        <title>Genomic Encyclopedia of Type Strains, Phase IV (KMG-IV): sequencing the most valuable type-strain genomes for metagenomic binning, comparative biology and taxonomic classification.</title>
        <authorList>
            <person name="Goeker M."/>
        </authorList>
    </citation>
    <scope>NUCLEOTIDE SEQUENCE [LARGE SCALE GENOMIC DNA]</scope>
    <source>
        <strain evidence="2 3">DSM 28302</strain>
    </source>
</reference>
<keyword evidence="3" id="KW-1185">Reference proteome</keyword>
<keyword evidence="1" id="KW-1133">Transmembrane helix</keyword>
<accession>A0ABV2JD20</accession>
<dbReference type="GO" id="GO:0008233">
    <property type="term" value="F:peptidase activity"/>
    <property type="evidence" value="ECO:0007669"/>
    <property type="project" value="UniProtKB-KW"/>
</dbReference>
<proteinExistence type="predicted"/>